<dbReference type="InterPro" id="IPR029063">
    <property type="entry name" value="SAM-dependent_MTases_sf"/>
</dbReference>
<gene>
    <name evidence="2" type="ORF">LKD47_10105</name>
</gene>
<comment type="caution">
    <text evidence="2">The sequence shown here is derived from an EMBL/GenBank/DDBJ whole genome shotgun (WGS) entry which is preliminary data.</text>
</comment>
<dbReference type="AlphaFoldDB" id="A0AAW4WPR3"/>
<dbReference type="EMBL" id="JAJEQW010000010">
    <property type="protein sequence ID" value="MCC2242649.1"/>
    <property type="molecule type" value="Genomic_DNA"/>
</dbReference>
<dbReference type="SUPFAM" id="SSF53335">
    <property type="entry name" value="S-adenosyl-L-methionine-dependent methyltransferases"/>
    <property type="match status" value="1"/>
</dbReference>
<dbReference type="InterPro" id="IPR036086">
    <property type="entry name" value="ParB/Sulfiredoxin_sf"/>
</dbReference>
<dbReference type="RefSeq" id="WP_227710380.1">
    <property type="nucleotide sequence ID" value="NZ_JAJEQW010000010.1"/>
</dbReference>
<evidence type="ECO:0000313" key="2">
    <source>
        <dbReference type="EMBL" id="MCC2242649.1"/>
    </source>
</evidence>
<feature type="domain" description="ParB-like N-terminal" evidence="1">
    <location>
        <begin position="3"/>
        <end position="89"/>
    </location>
</feature>
<reference evidence="2" key="1">
    <citation type="submission" date="2021-10" db="EMBL/GenBank/DDBJ databases">
        <title>Anaerobic single-cell dispensing facilitates the cultivation of human gut bacteria.</title>
        <authorList>
            <person name="Afrizal A."/>
        </authorList>
    </citation>
    <scope>NUCLEOTIDE SEQUENCE</scope>
    <source>
        <strain evidence="2">CLA-AA-H204</strain>
    </source>
</reference>
<sequence length="520" mass="58610">MIKLVPITDVKASEYNPRKNDEKRLALTEMSLRKLGFLLPIYADTSGEILSGHQRHLVATRMGFTRIPVQYVNNMDLNERKTVNILFNRATNDLSKQDTCDKIKSRLYNMDIQSMCEALPDIDPDSEASFPCVYAIRRVDTTQLAKVNHRNFDSHIAALAKTLERSVGSSMPIVIGQDMNVVNGIGRLQVAAEAKRKFVQCVQVTKAQEEFSSAMLNLLSMDFSMESSYADVLRYNSFMRERNTRETDTEGNCAFGDGFFKGLFPNNNGRDFFKLEGEALEAWKNKYGDKIVDFGAGKLNNTRTLRNAGVFVSAFEPYFVTTGDTIHKEKSIEIANKFLDEVESGVEYTSVFISSVFNSVPFMEDRIKIAQIAAALCSPGGRVVCWCQSNESQQFVITKKHSVTNNARLTFDLDYEPNTVLGDISKHPKVQKGHTADELKDIFSRSFKSIDRIDMISKFWYLEATKPTVNPERLAEALDFEFNLPYPDGTTLGLADRARKVFEKRLGITLPGKEETGHGD</sequence>
<accession>A0AAW4WPR3</accession>
<dbReference type="InterPro" id="IPR003115">
    <property type="entry name" value="ParB_N"/>
</dbReference>
<evidence type="ECO:0000313" key="3">
    <source>
        <dbReference type="Proteomes" id="UP001198893"/>
    </source>
</evidence>
<evidence type="ECO:0000259" key="1">
    <source>
        <dbReference type="SMART" id="SM00470"/>
    </source>
</evidence>
<name>A0AAW4WPR3_9FIRM</name>
<dbReference type="SUPFAM" id="SSF110849">
    <property type="entry name" value="ParB/Sulfiredoxin"/>
    <property type="match status" value="1"/>
</dbReference>
<organism evidence="2 3">
    <name type="scientific">Roseburia amylophila</name>
    <dbReference type="NCBI Taxonomy" id="2981794"/>
    <lineage>
        <taxon>Bacteria</taxon>
        <taxon>Bacillati</taxon>
        <taxon>Bacillota</taxon>
        <taxon>Clostridia</taxon>
        <taxon>Lachnospirales</taxon>
        <taxon>Lachnospiraceae</taxon>
        <taxon>Roseburia</taxon>
    </lineage>
</organism>
<proteinExistence type="predicted"/>
<dbReference type="Proteomes" id="UP001198893">
    <property type="component" value="Unassembled WGS sequence"/>
</dbReference>
<dbReference type="Gene3D" id="3.90.1530.10">
    <property type="entry name" value="Conserved hypothetical protein from pyrococcus furiosus pfu- 392566-001, ParB domain"/>
    <property type="match status" value="1"/>
</dbReference>
<protein>
    <submittedName>
        <fullName evidence="2">ParB N-terminal domain-containing protein</fullName>
    </submittedName>
</protein>
<dbReference type="SMART" id="SM00470">
    <property type="entry name" value="ParB"/>
    <property type="match status" value="1"/>
</dbReference>